<feature type="region of interest" description="Disordered" evidence="1">
    <location>
        <begin position="114"/>
        <end position="148"/>
    </location>
</feature>
<dbReference type="HOGENOM" id="CLU_1300823_0_0_1"/>
<sequence>MCPPLQPTLEISGKNRQDIPNALHMFINGEPLTHFPALRPNLIQTHYIHPQHMMYQQFLRQQQHFQRTVNMEKPGEDGEDTSVSLALSGRGAAVPHHSPHNRATESPAIGQVYNPLTTRLPPYHPGTRFFEPQQPAEPPPAHRPLTSHDRAGLAHIPQLASSDRSLASHGPPHSSAHLISDRPTGIIQARPHSTTHLGAGERSQPSPYGAGE</sequence>
<proteinExistence type="predicted"/>
<gene>
    <name evidence="2" type="ORF">YQE_12111</name>
</gene>
<feature type="region of interest" description="Disordered" evidence="1">
    <location>
        <begin position="163"/>
        <end position="212"/>
    </location>
</feature>
<dbReference type="OrthoDB" id="6407164at2759"/>
<evidence type="ECO:0000256" key="1">
    <source>
        <dbReference type="SAM" id="MobiDB-lite"/>
    </source>
</evidence>
<dbReference type="AlphaFoldDB" id="N6TS89"/>
<organism evidence="2">
    <name type="scientific">Dendroctonus ponderosae</name>
    <name type="common">Mountain pine beetle</name>
    <dbReference type="NCBI Taxonomy" id="77166"/>
    <lineage>
        <taxon>Eukaryota</taxon>
        <taxon>Metazoa</taxon>
        <taxon>Ecdysozoa</taxon>
        <taxon>Arthropoda</taxon>
        <taxon>Hexapoda</taxon>
        <taxon>Insecta</taxon>
        <taxon>Pterygota</taxon>
        <taxon>Neoptera</taxon>
        <taxon>Endopterygota</taxon>
        <taxon>Coleoptera</taxon>
        <taxon>Polyphaga</taxon>
        <taxon>Cucujiformia</taxon>
        <taxon>Curculionidae</taxon>
        <taxon>Scolytinae</taxon>
        <taxon>Dendroctonus</taxon>
    </lineage>
</organism>
<evidence type="ECO:0000313" key="2">
    <source>
        <dbReference type="EMBL" id="ENN71181.1"/>
    </source>
</evidence>
<feature type="non-terminal residue" evidence="2">
    <location>
        <position position="1"/>
    </location>
</feature>
<accession>N6TS89</accession>
<protein>
    <submittedName>
        <fullName evidence="2">Uncharacterized protein</fullName>
    </submittedName>
</protein>
<dbReference type="EMBL" id="KB741277">
    <property type="protein sequence ID" value="ENN71181.1"/>
    <property type="molecule type" value="Genomic_DNA"/>
</dbReference>
<reference evidence="2" key="1">
    <citation type="journal article" date="2013" name="Genome Biol.">
        <title>Draft genome of the mountain pine beetle, Dendroctonus ponderosae Hopkins, a major forest pest.</title>
        <authorList>
            <person name="Keeling C.I."/>
            <person name="Yuen M.M."/>
            <person name="Liao N.Y."/>
            <person name="Docking T.R."/>
            <person name="Chan S.K."/>
            <person name="Taylor G.A."/>
            <person name="Palmquist D.L."/>
            <person name="Jackman S.D."/>
            <person name="Nguyen A."/>
            <person name="Li M."/>
            <person name="Henderson H."/>
            <person name="Janes J.K."/>
            <person name="Zhao Y."/>
            <person name="Pandoh P."/>
            <person name="Moore R."/>
            <person name="Sperling F.A."/>
            <person name="Huber D.P."/>
            <person name="Birol I."/>
            <person name="Jones S.J."/>
            <person name="Bohlmann J."/>
        </authorList>
    </citation>
    <scope>NUCLEOTIDE SEQUENCE</scope>
</reference>
<name>N6TS89_DENPD</name>